<dbReference type="AlphaFoldDB" id="A0A838XJI6"/>
<feature type="domain" description="Cupin type-2" evidence="1">
    <location>
        <begin position="40"/>
        <end position="107"/>
    </location>
</feature>
<evidence type="ECO:0000313" key="3">
    <source>
        <dbReference type="Proteomes" id="UP000559404"/>
    </source>
</evidence>
<accession>A0A838XJI6</accession>
<organism evidence="2 3">
    <name type="scientific">Stappia taiwanensis</name>
    <dbReference type="NCBI Taxonomy" id="992267"/>
    <lineage>
        <taxon>Bacteria</taxon>
        <taxon>Pseudomonadati</taxon>
        <taxon>Pseudomonadota</taxon>
        <taxon>Alphaproteobacteria</taxon>
        <taxon>Hyphomicrobiales</taxon>
        <taxon>Stappiaceae</taxon>
        <taxon>Stappia</taxon>
    </lineage>
</organism>
<evidence type="ECO:0000259" key="1">
    <source>
        <dbReference type="Pfam" id="PF07883"/>
    </source>
</evidence>
<dbReference type="InterPro" id="IPR013096">
    <property type="entry name" value="Cupin_2"/>
</dbReference>
<dbReference type="SUPFAM" id="SSF51182">
    <property type="entry name" value="RmlC-like cupins"/>
    <property type="match status" value="1"/>
</dbReference>
<dbReference type="PANTHER" id="PTHR36440">
    <property type="entry name" value="PUTATIVE (AFU_ORTHOLOGUE AFUA_8G07350)-RELATED"/>
    <property type="match status" value="1"/>
</dbReference>
<dbReference type="Pfam" id="PF07883">
    <property type="entry name" value="Cupin_2"/>
    <property type="match status" value="1"/>
</dbReference>
<sequence length="142" mass="15692">MDFSKGPMTIGEGFQGQKWTILGEPYVPLHMTPSSLLMHAEFGPDSFVPTHLHETQDETLYIMEGEMEFELEGKTIKAAAGTTVTLPMGIPHALHNRSGKTARALVFVSPTGKMYDYMARIDGLSDPAEVVRLGAEHEIRFV</sequence>
<proteinExistence type="predicted"/>
<comment type="caution">
    <text evidence="2">The sequence shown here is derived from an EMBL/GenBank/DDBJ whole genome shotgun (WGS) entry which is preliminary data.</text>
</comment>
<protein>
    <submittedName>
        <fullName evidence="2">Cupin domain-containing protein</fullName>
    </submittedName>
</protein>
<dbReference type="EMBL" id="JACEON010000001">
    <property type="protein sequence ID" value="MBA4610037.1"/>
    <property type="molecule type" value="Genomic_DNA"/>
</dbReference>
<dbReference type="Gene3D" id="2.60.120.10">
    <property type="entry name" value="Jelly Rolls"/>
    <property type="match status" value="1"/>
</dbReference>
<gene>
    <name evidence="2" type="ORF">H1W37_00125</name>
</gene>
<reference evidence="2 3" key="2">
    <citation type="submission" date="2020-08" db="EMBL/GenBank/DDBJ databases">
        <title>Stappia taiwanensis sp. nov., isolated from a coastal thermal spring.</title>
        <authorList>
            <person name="Kampfer P."/>
        </authorList>
    </citation>
    <scope>NUCLEOTIDE SEQUENCE [LARGE SCALE GENOMIC DNA]</scope>
    <source>
        <strain evidence="2 3">DSM 23284</strain>
    </source>
</reference>
<dbReference type="InterPro" id="IPR014710">
    <property type="entry name" value="RmlC-like_jellyroll"/>
</dbReference>
<name>A0A838XJI6_9HYPH</name>
<evidence type="ECO:0000313" key="2">
    <source>
        <dbReference type="EMBL" id="MBA4610037.1"/>
    </source>
</evidence>
<dbReference type="InterPro" id="IPR011051">
    <property type="entry name" value="RmlC_Cupin_sf"/>
</dbReference>
<dbReference type="RefSeq" id="WP_181758243.1">
    <property type="nucleotide sequence ID" value="NZ_BMCR01000001.1"/>
</dbReference>
<dbReference type="InterPro" id="IPR053146">
    <property type="entry name" value="QDO-like"/>
</dbReference>
<keyword evidence="3" id="KW-1185">Reference proteome</keyword>
<dbReference type="PANTHER" id="PTHR36440:SF1">
    <property type="entry name" value="PUTATIVE (AFU_ORTHOLOGUE AFUA_8G07350)-RELATED"/>
    <property type="match status" value="1"/>
</dbReference>
<dbReference type="Proteomes" id="UP000559404">
    <property type="component" value="Unassembled WGS sequence"/>
</dbReference>
<reference evidence="2 3" key="1">
    <citation type="submission" date="2020-07" db="EMBL/GenBank/DDBJ databases">
        <authorList>
            <person name="Li M."/>
        </authorList>
    </citation>
    <scope>NUCLEOTIDE SEQUENCE [LARGE SCALE GENOMIC DNA]</scope>
    <source>
        <strain evidence="2 3">DSM 23284</strain>
    </source>
</reference>